<reference evidence="1" key="1">
    <citation type="submission" date="2019-08" db="EMBL/GenBank/DDBJ databases">
        <title>The genome of the North American firefly Photinus pyralis.</title>
        <authorList>
            <consortium name="Photinus pyralis genome working group"/>
            <person name="Fallon T.R."/>
            <person name="Sander Lower S.E."/>
            <person name="Weng J.-K."/>
        </authorList>
    </citation>
    <scope>NUCLEOTIDE SEQUENCE</scope>
    <source>
        <strain evidence="1">TRF0915ILg1</strain>
        <tissue evidence="1">Whole body</tissue>
    </source>
</reference>
<dbReference type="Proteomes" id="UP000801492">
    <property type="component" value="Unassembled WGS sequence"/>
</dbReference>
<feature type="non-terminal residue" evidence="1">
    <location>
        <position position="53"/>
    </location>
</feature>
<name>A0A8K0CP80_IGNLU</name>
<evidence type="ECO:0000313" key="2">
    <source>
        <dbReference type="Proteomes" id="UP000801492"/>
    </source>
</evidence>
<protein>
    <submittedName>
        <fullName evidence="1">Uncharacterized protein</fullName>
    </submittedName>
</protein>
<keyword evidence="2" id="KW-1185">Reference proteome</keyword>
<gene>
    <name evidence="1" type="ORF">ILUMI_18125</name>
</gene>
<sequence>MTIQGYKFLSNEYRLSTLYMKIPVCQEAKADTFGVVESFQKAANFKIECPVKK</sequence>
<dbReference type="EMBL" id="VTPC01080273">
    <property type="protein sequence ID" value="KAF2888048.1"/>
    <property type="molecule type" value="Genomic_DNA"/>
</dbReference>
<dbReference type="OrthoDB" id="6649710at2759"/>
<accession>A0A8K0CP80</accession>
<proteinExistence type="predicted"/>
<evidence type="ECO:0000313" key="1">
    <source>
        <dbReference type="EMBL" id="KAF2888048.1"/>
    </source>
</evidence>
<comment type="caution">
    <text evidence="1">The sequence shown here is derived from an EMBL/GenBank/DDBJ whole genome shotgun (WGS) entry which is preliminary data.</text>
</comment>
<dbReference type="AlphaFoldDB" id="A0A8K0CP80"/>
<organism evidence="1 2">
    <name type="scientific">Ignelater luminosus</name>
    <name type="common">Cucubano</name>
    <name type="synonym">Pyrophorus luminosus</name>
    <dbReference type="NCBI Taxonomy" id="2038154"/>
    <lineage>
        <taxon>Eukaryota</taxon>
        <taxon>Metazoa</taxon>
        <taxon>Ecdysozoa</taxon>
        <taxon>Arthropoda</taxon>
        <taxon>Hexapoda</taxon>
        <taxon>Insecta</taxon>
        <taxon>Pterygota</taxon>
        <taxon>Neoptera</taxon>
        <taxon>Endopterygota</taxon>
        <taxon>Coleoptera</taxon>
        <taxon>Polyphaga</taxon>
        <taxon>Elateriformia</taxon>
        <taxon>Elateroidea</taxon>
        <taxon>Elateridae</taxon>
        <taxon>Agrypninae</taxon>
        <taxon>Pyrophorini</taxon>
        <taxon>Ignelater</taxon>
    </lineage>
</organism>